<dbReference type="GO" id="GO:0006637">
    <property type="term" value="P:acyl-CoA metabolic process"/>
    <property type="evidence" value="ECO:0007669"/>
    <property type="project" value="InterPro"/>
</dbReference>
<dbReference type="Pfam" id="PF00635">
    <property type="entry name" value="Motile_Sperm"/>
    <property type="match status" value="1"/>
</dbReference>
<comment type="similarity">
    <text evidence="1">Belongs to the C/M/P thioester hydrolase family.</text>
</comment>
<dbReference type="InterPro" id="IPR000535">
    <property type="entry name" value="MSP_dom"/>
</dbReference>
<dbReference type="PANTHER" id="PTHR11066:SF34">
    <property type="entry name" value="ACYL-COENZYME A THIOESTERASE 8"/>
    <property type="match status" value="1"/>
</dbReference>
<keyword evidence="2" id="KW-0378">Hydrolase</keyword>
<dbReference type="SUPFAM" id="SSF49354">
    <property type="entry name" value="PapD-like"/>
    <property type="match status" value="1"/>
</dbReference>
<dbReference type="InterPro" id="IPR013783">
    <property type="entry name" value="Ig-like_fold"/>
</dbReference>
<keyword evidence="6" id="KW-1185">Reference proteome</keyword>
<dbReference type="InterPro" id="IPR042171">
    <property type="entry name" value="Acyl-CoA_hotdog"/>
</dbReference>
<dbReference type="OrthoDB" id="68328at2759"/>
<dbReference type="Pfam" id="PF20789">
    <property type="entry name" value="4HBT_3C"/>
    <property type="match status" value="1"/>
</dbReference>
<dbReference type="SUPFAM" id="SSF54637">
    <property type="entry name" value="Thioesterase/thiol ester dehydrase-isomerase"/>
    <property type="match status" value="2"/>
</dbReference>
<gene>
    <name evidence="5" type="ORF">NLS_LOCUS2147</name>
</gene>
<evidence type="ECO:0000256" key="1">
    <source>
        <dbReference type="ARBA" id="ARBA00006538"/>
    </source>
</evidence>
<dbReference type="GO" id="GO:0047617">
    <property type="term" value="F:fatty acyl-CoA hydrolase activity"/>
    <property type="evidence" value="ECO:0007669"/>
    <property type="project" value="InterPro"/>
</dbReference>
<evidence type="ECO:0000313" key="5">
    <source>
        <dbReference type="EMBL" id="VDK73524.1"/>
    </source>
</evidence>
<keyword evidence="3" id="KW-0206">Cytoskeleton</keyword>
<evidence type="ECO:0000313" key="6">
    <source>
        <dbReference type="Proteomes" id="UP000277928"/>
    </source>
</evidence>
<organism evidence="5 6">
    <name type="scientific">Litomosoides sigmodontis</name>
    <name type="common">Filarial nematode worm</name>
    <dbReference type="NCBI Taxonomy" id="42156"/>
    <lineage>
        <taxon>Eukaryota</taxon>
        <taxon>Metazoa</taxon>
        <taxon>Ecdysozoa</taxon>
        <taxon>Nematoda</taxon>
        <taxon>Chromadorea</taxon>
        <taxon>Rhabditida</taxon>
        <taxon>Spirurina</taxon>
        <taxon>Spiruromorpha</taxon>
        <taxon>Filarioidea</taxon>
        <taxon>Onchocercidae</taxon>
        <taxon>Litomosoides</taxon>
    </lineage>
</organism>
<dbReference type="EMBL" id="UYRX01000092">
    <property type="protein sequence ID" value="VDK73524.1"/>
    <property type="molecule type" value="Genomic_DNA"/>
</dbReference>
<keyword evidence="3" id="KW-0963">Cytoplasm</keyword>
<dbReference type="GO" id="GO:0005782">
    <property type="term" value="C:peroxisomal matrix"/>
    <property type="evidence" value="ECO:0007669"/>
    <property type="project" value="UniProtKB-SubCell"/>
</dbReference>
<dbReference type="InterPro" id="IPR049450">
    <property type="entry name" value="ACOT8-like_C"/>
</dbReference>
<dbReference type="InterPro" id="IPR008962">
    <property type="entry name" value="PapD-like_sf"/>
</dbReference>
<dbReference type="Gene3D" id="2.40.160.210">
    <property type="entry name" value="Acyl-CoA thioesterase, double hotdog domain"/>
    <property type="match status" value="1"/>
</dbReference>
<name>A0A3P6U5U1_LITSI</name>
<dbReference type="Gene3D" id="2.60.40.10">
    <property type="entry name" value="Immunoglobulins"/>
    <property type="match status" value="1"/>
</dbReference>
<comment type="function">
    <text evidence="3">Central component in molecular interactions underlying sperm crawling. Forms an extensive filament system that extends from sperm villipoda, along the leading edge of the pseudopod.</text>
</comment>
<evidence type="ECO:0000256" key="3">
    <source>
        <dbReference type="RuleBase" id="RU003425"/>
    </source>
</evidence>
<evidence type="ECO:0000256" key="2">
    <source>
        <dbReference type="ARBA" id="ARBA00022801"/>
    </source>
</evidence>
<feature type="domain" description="MSP" evidence="4">
    <location>
        <begin position="242"/>
        <end position="358"/>
    </location>
</feature>
<accession>A0A3P6U5U1</accession>
<dbReference type="PROSITE" id="PS50202">
    <property type="entry name" value="MSP"/>
    <property type="match status" value="1"/>
</dbReference>
<dbReference type="InterPro" id="IPR029069">
    <property type="entry name" value="HotDog_dom_sf"/>
</dbReference>
<dbReference type="Proteomes" id="UP000277928">
    <property type="component" value="Unassembled WGS sequence"/>
</dbReference>
<protein>
    <recommendedName>
        <fullName evidence="3">Major sperm protein</fullName>
    </recommendedName>
</protein>
<reference evidence="5 6" key="1">
    <citation type="submission" date="2018-08" db="EMBL/GenBank/DDBJ databases">
        <authorList>
            <person name="Laetsch R D."/>
            <person name="Stevens L."/>
            <person name="Kumar S."/>
            <person name="Blaxter L. M."/>
        </authorList>
    </citation>
    <scope>NUCLEOTIDE SEQUENCE [LARGE SCALE GENOMIC DNA]</scope>
</reference>
<dbReference type="AlphaFoldDB" id="A0A3P6U5U1"/>
<dbReference type="InterPro" id="IPR003703">
    <property type="entry name" value="Acyl_CoA_thio"/>
</dbReference>
<dbReference type="CDD" id="cd03444">
    <property type="entry name" value="Thioesterase_II_repeat1"/>
    <property type="match status" value="1"/>
</dbReference>
<dbReference type="Pfam" id="PF13622">
    <property type="entry name" value="4HBT_3"/>
    <property type="match status" value="1"/>
</dbReference>
<dbReference type="InterPro" id="IPR049449">
    <property type="entry name" value="TesB_ACOT8-like_N"/>
</dbReference>
<dbReference type="STRING" id="42156.A0A3P6U5U1"/>
<dbReference type="OMA" id="PRSHWMR"/>
<evidence type="ECO:0000259" key="4">
    <source>
        <dbReference type="PROSITE" id="PS50202"/>
    </source>
</evidence>
<sequence>MATAIKNVPRKMAINSCHTYFCNKIAGSSPLLYQVEDVHTGSDSCVREVEITQGGKLAVKSEVSFHESCRESIAHQCHMPVTPMPDFCNSLSEVLQQLLESKDEEVFPTSLETHEYANAILLDPINDIFDIRIVDADSFALATMKGFYTKIWAKTKQKIDENLNFHKLLASYFVETTFLPSMLRYHISRGFSPTQLLPLDFCLWIHSNDIDSNEWLLCENHFSIAKCGRAFIQHHLWTATGNLLMTATSEAIIKGLKLGASSTITLRNSSDYPVLYKIKCTSNSRISILDCAGILRPQHETVILVYRHHCEIDATDRFLILYTVVGMQWITKDANALLCWQRAKAQQVPTKSVIRTAKLKQSEASQHE</sequence>
<proteinExistence type="inferred from homology"/>
<dbReference type="GO" id="GO:0009062">
    <property type="term" value="P:fatty acid catabolic process"/>
    <property type="evidence" value="ECO:0007669"/>
    <property type="project" value="TreeGrafter"/>
</dbReference>
<dbReference type="PANTHER" id="PTHR11066">
    <property type="entry name" value="ACYL-COA THIOESTERASE"/>
    <property type="match status" value="1"/>
</dbReference>